<feature type="chain" id="PRO_5015455137" evidence="1">
    <location>
        <begin position="26"/>
        <end position="201"/>
    </location>
</feature>
<dbReference type="AlphaFoldDB" id="A0A2S9Y1R6"/>
<sequence>MSSRKILCAVSLCALLATITGVVVASDVRAGQLDDLDLPVGTVVVDQDTLDQAGAFDGEFVFAGGQKERDGVDAAIETSVAALSPMLRKLGRKRLQESNPVFASLSISVDGDSAEIAFDNDSHEAKLDGTPIKAKSKDGEKVKVSHRMRGTKLTQLLDGVGGDRLNEFRLSDDGKRVTVKVKIISGHLPVPVEYRLTYKRK</sequence>
<evidence type="ECO:0000313" key="3">
    <source>
        <dbReference type="Proteomes" id="UP000237968"/>
    </source>
</evidence>
<accession>A0A2S9Y1R6</accession>
<evidence type="ECO:0000256" key="1">
    <source>
        <dbReference type="SAM" id="SignalP"/>
    </source>
</evidence>
<reference evidence="2 3" key="1">
    <citation type="submission" date="2018-03" db="EMBL/GenBank/DDBJ databases">
        <title>Draft Genome Sequences of the Obligatory Marine Myxobacteria Enhygromyxa salina SWB005.</title>
        <authorList>
            <person name="Poehlein A."/>
            <person name="Moghaddam J.A."/>
            <person name="Harms H."/>
            <person name="Alanjari M."/>
            <person name="Koenig G.M."/>
            <person name="Daniel R."/>
            <person name="Schaeberle T.F."/>
        </authorList>
    </citation>
    <scope>NUCLEOTIDE SEQUENCE [LARGE SCALE GENOMIC DNA]</scope>
    <source>
        <strain evidence="2 3">SWB005</strain>
    </source>
</reference>
<name>A0A2S9Y1R6_9BACT</name>
<gene>
    <name evidence="2" type="ORF">ENSA5_29130</name>
</gene>
<protein>
    <submittedName>
        <fullName evidence="2">Uncharacterized protein</fullName>
    </submittedName>
</protein>
<dbReference type="Proteomes" id="UP000237968">
    <property type="component" value="Unassembled WGS sequence"/>
</dbReference>
<feature type="signal peptide" evidence="1">
    <location>
        <begin position="1"/>
        <end position="25"/>
    </location>
</feature>
<comment type="caution">
    <text evidence="2">The sequence shown here is derived from an EMBL/GenBank/DDBJ whole genome shotgun (WGS) entry which is preliminary data.</text>
</comment>
<organism evidence="2 3">
    <name type="scientific">Enhygromyxa salina</name>
    <dbReference type="NCBI Taxonomy" id="215803"/>
    <lineage>
        <taxon>Bacteria</taxon>
        <taxon>Pseudomonadati</taxon>
        <taxon>Myxococcota</taxon>
        <taxon>Polyangia</taxon>
        <taxon>Nannocystales</taxon>
        <taxon>Nannocystaceae</taxon>
        <taxon>Enhygromyxa</taxon>
    </lineage>
</organism>
<evidence type="ECO:0000313" key="2">
    <source>
        <dbReference type="EMBL" id="PRP99067.1"/>
    </source>
</evidence>
<dbReference type="EMBL" id="PVNK01000142">
    <property type="protein sequence ID" value="PRP99067.1"/>
    <property type="molecule type" value="Genomic_DNA"/>
</dbReference>
<keyword evidence="1" id="KW-0732">Signal</keyword>
<keyword evidence="3" id="KW-1185">Reference proteome</keyword>
<proteinExistence type="predicted"/>